<sequence length="164" mass="18818">MNRTLYLRITILTVMVLICISVTYLIAPNFVLSVFTPDINLDDENINGIHLNQNINELNTNAISQDKNNPSINYLSGIRLIKDENGNINNIAITHESNKTVKTSRGITVGDSIESVKISYGENYYNRTEQGVEIMVYVHNNKFIEFWHWNNEVQEIRFGLRGIE</sequence>
<feature type="transmembrane region" description="Helical" evidence="1">
    <location>
        <begin position="5"/>
        <end position="27"/>
    </location>
</feature>
<dbReference type="RefSeq" id="WP_126658635.1">
    <property type="nucleotide sequence ID" value="NZ_RYYR01000008.1"/>
</dbReference>
<name>A0A432LD74_9BACI</name>
<evidence type="ECO:0000256" key="1">
    <source>
        <dbReference type="SAM" id="Phobius"/>
    </source>
</evidence>
<dbReference type="AlphaFoldDB" id="A0A432LD74"/>
<comment type="caution">
    <text evidence="2">The sequence shown here is derived from an EMBL/GenBank/DDBJ whole genome shotgun (WGS) entry which is preliminary data.</text>
</comment>
<reference evidence="2 3" key="1">
    <citation type="submission" date="2018-12" db="EMBL/GenBank/DDBJ databases">
        <title>Lysinibacillus antri sp. nov., isolated from a cave soil.</title>
        <authorList>
            <person name="Narsing Rao M.P."/>
            <person name="Zhang H."/>
            <person name="Dong Z.-Y."/>
            <person name="Niu X.-K."/>
            <person name="Zhang K."/>
            <person name="Fang B.-Z."/>
            <person name="Kang Y.-Q."/>
            <person name="Xiao M."/>
            <person name="Li W.-J."/>
        </authorList>
    </citation>
    <scope>NUCLEOTIDE SEQUENCE [LARGE SCALE GENOMIC DNA]</scope>
    <source>
        <strain evidence="2 3">SYSU K30002</strain>
    </source>
</reference>
<keyword evidence="3" id="KW-1185">Reference proteome</keyword>
<evidence type="ECO:0000313" key="3">
    <source>
        <dbReference type="Proteomes" id="UP000287910"/>
    </source>
</evidence>
<dbReference type="EMBL" id="RYYR01000008">
    <property type="protein sequence ID" value="RUL54052.1"/>
    <property type="molecule type" value="Genomic_DNA"/>
</dbReference>
<proteinExistence type="predicted"/>
<keyword evidence="1" id="KW-1133">Transmembrane helix</keyword>
<evidence type="ECO:0000313" key="2">
    <source>
        <dbReference type="EMBL" id="RUL54052.1"/>
    </source>
</evidence>
<organism evidence="2 3">
    <name type="scientific">Lysinibacillus antri</name>
    <dbReference type="NCBI Taxonomy" id="2498145"/>
    <lineage>
        <taxon>Bacteria</taxon>
        <taxon>Bacillati</taxon>
        <taxon>Bacillota</taxon>
        <taxon>Bacilli</taxon>
        <taxon>Bacillales</taxon>
        <taxon>Bacillaceae</taxon>
        <taxon>Lysinibacillus</taxon>
    </lineage>
</organism>
<keyword evidence="1" id="KW-0472">Membrane</keyword>
<accession>A0A432LD74</accession>
<gene>
    <name evidence="2" type="ORF">EK386_07975</name>
</gene>
<keyword evidence="1" id="KW-0812">Transmembrane</keyword>
<protein>
    <submittedName>
        <fullName evidence="2">Uncharacterized protein</fullName>
    </submittedName>
</protein>
<dbReference type="Proteomes" id="UP000287910">
    <property type="component" value="Unassembled WGS sequence"/>
</dbReference>